<dbReference type="AlphaFoldDB" id="A0A7W7QKY2"/>
<name>A0A7W7QKY2_9ACTN</name>
<dbReference type="Pfam" id="PF20062">
    <property type="entry name" value="DUF6461"/>
    <property type="match status" value="1"/>
</dbReference>
<evidence type="ECO:0000313" key="2">
    <source>
        <dbReference type="Proteomes" id="UP000552644"/>
    </source>
</evidence>
<dbReference type="RefSeq" id="WP_184714112.1">
    <property type="nucleotide sequence ID" value="NZ_JACHJP010000002.1"/>
</dbReference>
<evidence type="ECO:0000313" key="1">
    <source>
        <dbReference type="EMBL" id="MBB4915452.1"/>
    </source>
</evidence>
<organism evidence="1 2">
    <name type="scientific">Streptosporangium saharense</name>
    <dbReference type="NCBI Taxonomy" id="1706840"/>
    <lineage>
        <taxon>Bacteria</taxon>
        <taxon>Bacillati</taxon>
        <taxon>Actinomycetota</taxon>
        <taxon>Actinomycetes</taxon>
        <taxon>Streptosporangiales</taxon>
        <taxon>Streptosporangiaceae</taxon>
        <taxon>Streptosporangium</taxon>
    </lineage>
</organism>
<comment type="caution">
    <text evidence="1">The sequence shown here is derived from an EMBL/GenBank/DDBJ whole genome shotgun (WGS) entry which is preliminary data.</text>
</comment>
<dbReference type="InterPro" id="IPR045592">
    <property type="entry name" value="DUF6461"/>
</dbReference>
<dbReference type="EMBL" id="JACHJP010000002">
    <property type="protein sequence ID" value="MBB4915452.1"/>
    <property type="molecule type" value="Genomic_DNA"/>
</dbReference>
<proteinExistence type="predicted"/>
<keyword evidence="2" id="KW-1185">Reference proteome</keyword>
<accession>A0A7W7QKY2</accession>
<gene>
    <name evidence="1" type="ORF">FHS44_002537</name>
</gene>
<reference evidence="1 2" key="1">
    <citation type="submission" date="2020-08" db="EMBL/GenBank/DDBJ databases">
        <title>Genomic Encyclopedia of Type Strains, Phase III (KMG-III): the genomes of soil and plant-associated and newly described type strains.</title>
        <authorList>
            <person name="Whitman W."/>
        </authorList>
    </citation>
    <scope>NUCLEOTIDE SEQUENCE [LARGE SCALE GENOMIC DNA]</scope>
    <source>
        <strain evidence="1 2">CECT 8840</strain>
    </source>
</reference>
<sequence>MWHFLWKYALTTEFSAVWVDRLGLDEVGRRVGADVRDARRLNRDELADELFHMNGGATVVWADRLNDDWLQMIEFRGFACSNALTGLSAHGGRAVSVGWGLNGLRDLTYVTDGFHTTGFSLTVPGGRYGSAPDALDSLAEGLLFDIDDTSWMTDPELPPGWLDFEEWSADLEESGRAVGDMEGEEPLPEAFGDFYAWSLNGYHPPLATCVTSALTLVGRLTGREIDDAWLSGTHVRLTIPNRL</sequence>
<dbReference type="Proteomes" id="UP000552644">
    <property type="component" value="Unassembled WGS sequence"/>
</dbReference>
<protein>
    <submittedName>
        <fullName evidence="1">Uncharacterized protein</fullName>
    </submittedName>
</protein>